<evidence type="ECO:0000313" key="12">
    <source>
        <dbReference type="Proteomes" id="UP000077421"/>
    </source>
</evidence>
<dbReference type="Proteomes" id="UP000077421">
    <property type="component" value="Unassembled WGS sequence"/>
</dbReference>
<dbReference type="InterPro" id="IPR023042">
    <property type="entry name" value="Peptidase_M17_leu_NH2_pept"/>
</dbReference>
<evidence type="ECO:0000313" key="10">
    <source>
        <dbReference type="EMBL" id="OAG94752.1"/>
    </source>
</evidence>
<proteinExistence type="inferred from homology"/>
<feature type="binding site" evidence="8">
    <location>
        <position position="317"/>
    </location>
    <ligand>
        <name>Mn(2+)</name>
        <dbReference type="ChEBI" id="CHEBI:29035"/>
        <label>2</label>
    </ligand>
</feature>
<keyword evidence="8" id="KW-0464">Manganese</keyword>
<keyword evidence="5 8" id="KW-0645">Protease</keyword>
<feature type="binding site" evidence="8">
    <location>
        <position position="233"/>
    </location>
    <ligand>
        <name>Mn(2+)</name>
        <dbReference type="ChEBI" id="CHEBI:29035"/>
        <label>2</label>
    </ligand>
</feature>
<feature type="active site" evidence="8">
    <location>
        <position position="245"/>
    </location>
</feature>
<dbReference type="Proteomes" id="UP000190229">
    <property type="component" value="Unassembled WGS sequence"/>
</dbReference>
<dbReference type="InterPro" id="IPR000819">
    <property type="entry name" value="Peptidase_M17_C"/>
</dbReference>
<dbReference type="GO" id="GO:0005737">
    <property type="term" value="C:cytoplasm"/>
    <property type="evidence" value="ECO:0007669"/>
    <property type="project" value="UniProtKB-SubCell"/>
</dbReference>
<protein>
    <recommendedName>
        <fullName evidence="8">Probable cytosol aminopeptidase</fullName>
        <ecNumber evidence="8">3.4.11.1</ecNumber>
    </recommendedName>
    <alternativeName>
        <fullName evidence="8">Leucine aminopeptidase</fullName>
        <shortName evidence="8">LAP</shortName>
        <ecNumber evidence="8">3.4.11.10</ecNumber>
    </alternativeName>
    <alternativeName>
        <fullName evidence="8">Leucyl aminopeptidase</fullName>
    </alternativeName>
</protein>
<accession>A0A162T6W1</accession>
<evidence type="ECO:0000256" key="3">
    <source>
        <dbReference type="ARBA" id="ARBA00009528"/>
    </source>
</evidence>
<dbReference type="SUPFAM" id="SSF52949">
    <property type="entry name" value="Macro domain-like"/>
    <property type="match status" value="1"/>
</dbReference>
<evidence type="ECO:0000256" key="6">
    <source>
        <dbReference type="ARBA" id="ARBA00022801"/>
    </source>
</evidence>
<dbReference type="InterPro" id="IPR011356">
    <property type="entry name" value="Leucine_aapep/pepB"/>
</dbReference>
<dbReference type="PRINTS" id="PR00481">
    <property type="entry name" value="LAMNOPPTDASE"/>
</dbReference>
<dbReference type="PANTHER" id="PTHR11963:SF23">
    <property type="entry name" value="CYTOSOL AMINOPEPTIDASE"/>
    <property type="match status" value="1"/>
</dbReference>
<feature type="domain" description="Cytosol aminopeptidase" evidence="9">
    <location>
        <begin position="313"/>
        <end position="320"/>
    </location>
</feature>
<evidence type="ECO:0000313" key="13">
    <source>
        <dbReference type="Proteomes" id="UP000190229"/>
    </source>
</evidence>
<comment type="catalytic activity">
    <reaction evidence="2 8">
        <text>Release of an N-terminal amino acid, preferentially leucine, but not glutamic or aspartic acids.</text>
        <dbReference type="EC" id="3.4.11.10"/>
    </reaction>
</comment>
<sequence length="467" mass="49950">MHLSGHSAQPAACHIELIHTNSFSSLSARGVAKRHSTRHNISLFHERDASLITVGLGDPSTVDEETLRDAAGLAIRAAAKEEWEDVSIGLPHLLEAEREIHCLVEGVALGAYRFDRYQSKKDTHLVKTVTLMADERHVATLARALAFVRGTMLARDLVNEPPNRLRPATLAEFVTHHFRGSKAEVTVLAGQQLIDQQMNGLIAVGKGSEYPPRFIQVTYATDPTRPLIALVGKGVTFDTGGISLKGGRDISNMRMDMGGAGAVIGALDILIQLDLPCNVVGLIAATENIPDAGSMLPGELIQYRNGTSVQVANTDAEGRLILADALIRAQELHASEVLDIATLTGSAAAALGSRYAAVFGGDDIVSGVKEAGLRSGDYVWQMPLPESYREQLKSVYADLSNIGKGQGGAIVAALFLKQFVADDQAWAHIDMAGPMESEKTAGYRPHGATGYGARLLAEYVLKRVGHA</sequence>
<dbReference type="EC" id="3.4.11.1" evidence="8"/>
<dbReference type="AlphaFoldDB" id="A0A162T6W1"/>
<organism evidence="10 12">
    <name type="scientific">Ferroacidibacillus organovorans</name>
    <dbReference type="NCBI Taxonomy" id="1765683"/>
    <lineage>
        <taxon>Bacteria</taxon>
        <taxon>Bacillati</taxon>
        <taxon>Bacillota</taxon>
        <taxon>Bacilli</taxon>
        <taxon>Bacillales</taxon>
        <taxon>Alicyclobacillaceae</taxon>
        <taxon>Ferroacidibacillus</taxon>
    </lineage>
</organism>
<dbReference type="CDD" id="cd00433">
    <property type="entry name" value="Peptidase_M17"/>
    <property type="match status" value="1"/>
</dbReference>
<keyword evidence="8" id="KW-0963">Cytoplasm</keyword>
<evidence type="ECO:0000313" key="11">
    <source>
        <dbReference type="EMBL" id="OPG16676.1"/>
    </source>
</evidence>
<comment type="similarity">
    <text evidence="3 8">Belongs to the peptidase M17 family.</text>
</comment>
<evidence type="ECO:0000256" key="8">
    <source>
        <dbReference type="HAMAP-Rule" id="MF_00181"/>
    </source>
</evidence>
<reference evidence="10 12" key="1">
    <citation type="submission" date="2016-02" db="EMBL/GenBank/DDBJ databases">
        <title>Draft genome sequence of Acidibacillus ferrooxidans SLC66.</title>
        <authorList>
            <person name="Oliveira G."/>
            <person name="Nancucheo I."/>
            <person name="Dall'Agnol H."/>
            <person name="Johnson B."/>
            <person name="Oliveira R."/>
            <person name="Nunes G.L."/>
            <person name="Tzotzos G."/>
            <person name="Orellana S.C."/>
            <person name="Salim A.C."/>
            <person name="Araujo F.M."/>
        </authorList>
    </citation>
    <scope>NUCLEOTIDE SEQUENCE [LARGE SCALE GENOMIC DNA]</scope>
    <source>
        <strain evidence="10 12">SLC66</strain>
    </source>
</reference>
<dbReference type="GO" id="GO:0006508">
    <property type="term" value="P:proteolysis"/>
    <property type="evidence" value="ECO:0007669"/>
    <property type="project" value="UniProtKB-KW"/>
</dbReference>
<dbReference type="EC" id="3.4.11.10" evidence="8"/>
<comment type="cofactor">
    <cofactor evidence="8">
        <name>Mn(2+)</name>
        <dbReference type="ChEBI" id="CHEBI:29035"/>
    </cofactor>
    <text evidence="8">Binds 2 manganese ions per subunit.</text>
</comment>
<dbReference type="OrthoDB" id="9809354at2"/>
<feature type="binding site" evidence="8">
    <location>
        <position position="315"/>
    </location>
    <ligand>
        <name>Mn(2+)</name>
        <dbReference type="ChEBI" id="CHEBI:29035"/>
        <label>1</label>
    </ligand>
</feature>
<dbReference type="PROSITE" id="PS00631">
    <property type="entry name" value="CYTOSOL_AP"/>
    <property type="match status" value="1"/>
</dbReference>
<dbReference type="Pfam" id="PF02789">
    <property type="entry name" value="Peptidase_M17_N"/>
    <property type="match status" value="1"/>
</dbReference>
<dbReference type="Gene3D" id="3.40.220.10">
    <property type="entry name" value="Leucine Aminopeptidase, subunit E, domain 1"/>
    <property type="match status" value="1"/>
</dbReference>
<dbReference type="Pfam" id="PF00883">
    <property type="entry name" value="Peptidase_M17"/>
    <property type="match status" value="1"/>
</dbReference>
<evidence type="ECO:0000256" key="5">
    <source>
        <dbReference type="ARBA" id="ARBA00022670"/>
    </source>
</evidence>
<dbReference type="HAMAP" id="MF_00181">
    <property type="entry name" value="Cytosol_peptidase_M17"/>
    <property type="match status" value="1"/>
</dbReference>
<gene>
    <name evidence="8" type="primary">pepA</name>
    <name evidence="10" type="ORF">AYW79_03860</name>
    <name evidence="11" type="ORF">B2M26_06965</name>
</gene>
<dbReference type="PANTHER" id="PTHR11963">
    <property type="entry name" value="LEUCINE AMINOPEPTIDASE-RELATED"/>
    <property type="match status" value="1"/>
</dbReference>
<comment type="caution">
    <text evidence="10">The sequence shown here is derived from an EMBL/GenBank/DDBJ whole genome shotgun (WGS) entry which is preliminary data.</text>
</comment>
<keyword evidence="13" id="KW-1185">Reference proteome</keyword>
<dbReference type="STRING" id="1765683.B2M26_06965"/>
<dbReference type="Gene3D" id="3.40.630.10">
    <property type="entry name" value="Zn peptidases"/>
    <property type="match status" value="1"/>
</dbReference>
<keyword evidence="6 8" id="KW-0378">Hydrolase</keyword>
<dbReference type="EMBL" id="MWPS01000016">
    <property type="protein sequence ID" value="OPG16676.1"/>
    <property type="molecule type" value="Genomic_DNA"/>
</dbReference>
<comment type="subcellular location">
    <subcellularLocation>
        <location evidence="8">Cytoplasm</location>
    </subcellularLocation>
</comment>
<reference evidence="11 13" key="2">
    <citation type="submission" date="2017-02" db="EMBL/GenBank/DDBJ databases">
        <title>Draft genome of Acidibacillus ferrooxidans Huett2.</title>
        <authorList>
            <person name="Schopf S."/>
        </authorList>
    </citation>
    <scope>NUCLEOTIDE SEQUENCE [LARGE SCALE GENOMIC DNA]</scope>
    <source>
        <strain evidence="11 13">Huett2</strain>
    </source>
</reference>
<feature type="binding site" evidence="8">
    <location>
        <position position="256"/>
    </location>
    <ligand>
        <name>Mn(2+)</name>
        <dbReference type="ChEBI" id="CHEBI:29035"/>
        <label>2</label>
    </ligand>
</feature>
<dbReference type="GO" id="GO:0070006">
    <property type="term" value="F:metalloaminopeptidase activity"/>
    <property type="evidence" value="ECO:0007669"/>
    <property type="project" value="InterPro"/>
</dbReference>
<dbReference type="SUPFAM" id="SSF53187">
    <property type="entry name" value="Zn-dependent exopeptidases"/>
    <property type="match status" value="1"/>
</dbReference>
<feature type="binding site" evidence="8">
    <location>
        <position position="238"/>
    </location>
    <ligand>
        <name>Mn(2+)</name>
        <dbReference type="ChEBI" id="CHEBI:29035"/>
        <label>1</label>
    </ligand>
</feature>
<dbReference type="InterPro" id="IPR008283">
    <property type="entry name" value="Peptidase_M17_N"/>
</dbReference>
<evidence type="ECO:0000256" key="7">
    <source>
        <dbReference type="ARBA" id="ARBA00049972"/>
    </source>
</evidence>
<keyword evidence="8" id="KW-0479">Metal-binding</keyword>
<feature type="active site" evidence="8">
    <location>
        <position position="319"/>
    </location>
</feature>
<evidence type="ECO:0000256" key="4">
    <source>
        <dbReference type="ARBA" id="ARBA00022438"/>
    </source>
</evidence>
<evidence type="ECO:0000256" key="2">
    <source>
        <dbReference type="ARBA" id="ARBA00000967"/>
    </source>
</evidence>
<feature type="binding site" evidence="8">
    <location>
        <position position="317"/>
    </location>
    <ligand>
        <name>Mn(2+)</name>
        <dbReference type="ChEBI" id="CHEBI:29035"/>
        <label>1</label>
    </ligand>
</feature>
<feature type="binding site" evidence="8">
    <location>
        <position position="238"/>
    </location>
    <ligand>
        <name>Mn(2+)</name>
        <dbReference type="ChEBI" id="CHEBI:29035"/>
        <label>2</label>
    </ligand>
</feature>
<comment type="function">
    <text evidence="7 8">Presumably involved in the processing and regular turnover of intracellular proteins. Catalyzes the removal of unsubstituted N-terminal amino acids from various peptides.</text>
</comment>
<dbReference type="GO" id="GO:0030145">
    <property type="term" value="F:manganese ion binding"/>
    <property type="evidence" value="ECO:0007669"/>
    <property type="project" value="UniProtKB-UniRule"/>
</dbReference>
<name>A0A162T6W1_9BACL</name>
<keyword evidence="4 8" id="KW-0031">Aminopeptidase</keyword>
<evidence type="ECO:0000256" key="1">
    <source>
        <dbReference type="ARBA" id="ARBA00000135"/>
    </source>
</evidence>
<evidence type="ECO:0000259" key="9">
    <source>
        <dbReference type="PROSITE" id="PS00631"/>
    </source>
</evidence>
<comment type="catalytic activity">
    <reaction evidence="1 8">
        <text>Release of an N-terminal amino acid, Xaa-|-Yaa-, in which Xaa is preferably Leu, but may be other amino acids including Pro although not Arg or Lys, and Yaa may be Pro. Amino acid amides and methyl esters are also readily hydrolyzed, but rates on arylamides are exceedingly low.</text>
        <dbReference type="EC" id="3.4.11.1"/>
    </reaction>
</comment>
<dbReference type="InterPro" id="IPR043472">
    <property type="entry name" value="Macro_dom-like"/>
</dbReference>
<dbReference type="EMBL" id="LSUQ01000007">
    <property type="protein sequence ID" value="OAG94752.1"/>
    <property type="molecule type" value="Genomic_DNA"/>
</dbReference>